<keyword evidence="1" id="KW-0175">Coiled coil</keyword>
<dbReference type="Ensembl" id="ENSPFOT00000003689.1">
    <property type="protein sequence ID" value="ENSPFOP00000003681.1"/>
    <property type="gene ID" value="ENSPFOG00000003838.1"/>
</dbReference>
<keyword evidence="3" id="KW-1185">Reference proteome</keyword>
<dbReference type="GeneTree" id="ENSGT00990000205322"/>
<proteinExistence type="predicted"/>
<evidence type="ECO:0000256" key="1">
    <source>
        <dbReference type="SAM" id="Coils"/>
    </source>
</evidence>
<evidence type="ECO:0008006" key="4">
    <source>
        <dbReference type="Google" id="ProtNLM"/>
    </source>
</evidence>
<reference evidence="2" key="2">
    <citation type="submission" date="2025-08" db="UniProtKB">
        <authorList>
            <consortium name="Ensembl"/>
        </authorList>
    </citation>
    <scope>IDENTIFICATION</scope>
</reference>
<accession>A0A087XD28</accession>
<sequence>PATASITIADISSLLSSQKEALSAEFKLSFESLNSTLDSNATMTYHGQRICSLEDNVEKVCANLQKENEMLRAKVVDLEGRSRRQNIRIVGLPEHIEGPRPSSFFSKLLTEVLGKDTLPSPPEIARAHRTLAPKPAPGSRPRPVILRFHRFQEKDLIIREARKRGALSYQGHRIRFYDDYSPEVVKQRGEYSGAMTELHKRRYKPALLFPAKLRITLPNGDKKWLPSAAA</sequence>
<reference evidence="2" key="3">
    <citation type="submission" date="2025-09" db="UniProtKB">
        <authorList>
            <consortium name="Ensembl"/>
        </authorList>
    </citation>
    <scope>IDENTIFICATION</scope>
</reference>
<dbReference type="AlphaFoldDB" id="A0A087XD28"/>
<dbReference type="EMBL" id="AYCK01015030">
    <property type="status" value="NOT_ANNOTATED_CDS"/>
    <property type="molecule type" value="Genomic_DNA"/>
</dbReference>
<dbReference type="PANTHER" id="PTHR11505">
    <property type="entry name" value="L1 TRANSPOSABLE ELEMENT-RELATED"/>
    <property type="match status" value="1"/>
</dbReference>
<evidence type="ECO:0000313" key="3">
    <source>
        <dbReference type="Proteomes" id="UP000028760"/>
    </source>
</evidence>
<feature type="coiled-coil region" evidence="1">
    <location>
        <begin position="54"/>
        <end position="81"/>
    </location>
</feature>
<protein>
    <recommendedName>
        <fullName evidence="4">L1 transposable element RRM domain-containing protein</fullName>
    </recommendedName>
</protein>
<dbReference type="OMA" id="GAMTELH"/>
<dbReference type="InterPro" id="IPR004244">
    <property type="entry name" value="Transposase_22"/>
</dbReference>
<dbReference type="FunFam" id="3.30.70.1820:FF:000004">
    <property type="entry name" value="Uncharacterized protein"/>
    <property type="match status" value="1"/>
</dbReference>
<name>A0A087XD28_POEFO</name>
<dbReference type="eggNOG" id="ENOG502SRQ0">
    <property type="taxonomic scope" value="Eukaryota"/>
</dbReference>
<reference evidence="3" key="1">
    <citation type="submission" date="2013-10" db="EMBL/GenBank/DDBJ databases">
        <authorList>
            <person name="Schartl M."/>
            <person name="Warren W."/>
        </authorList>
    </citation>
    <scope>NUCLEOTIDE SEQUENCE [LARGE SCALE GENOMIC DNA]</scope>
    <source>
        <strain evidence="3">female</strain>
    </source>
</reference>
<dbReference type="Proteomes" id="UP000028760">
    <property type="component" value="Unassembled WGS sequence"/>
</dbReference>
<dbReference type="Gene3D" id="3.30.70.1820">
    <property type="entry name" value="L1 transposable element, RRM domain"/>
    <property type="match status" value="1"/>
</dbReference>
<organism evidence="2 3">
    <name type="scientific">Poecilia formosa</name>
    <name type="common">Amazon molly</name>
    <name type="synonym">Limia formosa</name>
    <dbReference type="NCBI Taxonomy" id="48698"/>
    <lineage>
        <taxon>Eukaryota</taxon>
        <taxon>Metazoa</taxon>
        <taxon>Chordata</taxon>
        <taxon>Craniata</taxon>
        <taxon>Vertebrata</taxon>
        <taxon>Euteleostomi</taxon>
        <taxon>Actinopterygii</taxon>
        <taxon>Neopterygii</taxon>
        <taxon>Teleostei</taxon>
        <taxon>Neoteleostei</taxon>
        <taxon>Acanthomorphata</taxon>
        <taxon>Ovalentaria</taxon>
        <taxon>Atherinomorphae</taxon>
        <taxon>Cyprinodontiformes</taxon>
        <taxon>Poeciliidae</taxon>
        <taxon>Poeciliinae</taxon>
        <taxon>Poecilia</taxon>
    </lineage>
</organism>
<evidence type="ECO:0000313" key="2">
    <source>
        <dbReference type="Ensembl" id="ENSPFOP00000003681.1"/>
    </source>
</evidence>